<evidence type="ECO:0000259" key="3">
    <source>
        <dbReference type="Pfam" id="PF01321"/>
    </source>
</evidence>
<dbReference type="InterPro" id="IPR050659">
    <property type="entry name" value="Peptidase_M24B"/>
</dbReference>
<dbReference type="PANTHER" id="PTHR46112">
    <property type="entry name" value="AMINOPEPTIDASE"/>
    <property type="match status" value="1"/>
</dbReference>
<dbReference type="PANTHER" id="PTHR46112:SF2">
    <property type="entry name" value="XAA-PRO AMINOPEPTIDASE P-RELATED"/>
    <property type="match status" value="1"/>
</dbReference>
<dbReference type="GeneID" id="100891060"/>
<dbReference type="InterPro" id="IPR036005">
    <property type="entry name" value="Creatinase/aminopeptidase-like"/>
</dbReference>
<dbReference type="GO" id="GO:0070006">
    <property type="term" value="F:metalloaminopeptidase activity"/>
    <property type="evidence" value="ECO:0000318"/>
    <property type="project" value="GO_Central"/>
</dbReference>
<dbReference type="Pfam" id="PF01321">
    <property type="entry name" value="Creatinase_N"/>
    <property type="match status" value="1"/>
</dbReference>
<sequence length="419" mass="46859">MDCAHAPQDSSNDEMPKLYTMNNGKKVTPTFSKAEMDRRIAMVRKYMAENDIGGTLFTSMHNVNYFSDFLYCSFGRPYGLVVTADKVTSISAGIDAGQPWRRTSTGGNVVYTDWQRDNFWTAVQQELADVPSGSKIGCEFDHMTLENKVKLDKAVSGKGIVDVGTPMMMRRLIKSDEEIALITEGARICDLGGKAVVDAIAEGVGEHEVALRGTEAMVMEIAKSFPDAELRDTWIWFQSGINTDGAHNPVTSRKIQKGDILSMNTFPMIAGYYTALERTLFCDHVPSDRHMEVWKKNCEIHRRGMALIKPGVRVCDIAAELNDMYRKFDLLKYRSFGYGHSFGVLCHYYGREAALEIREDIDTVLEPNMVVSMEPMVTIPEGEPGAGGYREHNILVVTKDGARNITHFPFGPEHLVVKK</sequence>
<dbReference type="InParanoid" id="A0A7M7PGS4"/>
<proteinExistence type="predicted"/>
<dbReference type="Gene3D" id="3.90.230.10">
    <property type="entry name" value="Creatinase/methionine aminopeptidase superfamily"/>
    <property type="match status" value="1"/>
</dbReference>
<feature type="region of interest" description="Disordered" evidence="1">
    <location>
        <begin position="1"/>
        <end position="24"/>
    </location>
</feature>
<reference evidence="5" key="1">
    <citation type="submission" date="2015-02" db="EMBL/GenBank/DDBJ databases">
        <title>Genome sequencing for Strongylocentrotus purpuratus.</title>
        <authorList>
            <person name="Murali S."/>
            <person name="Liu Y."/>
            <person name="Vee V."/>
            <person name="English A."/>
            <person name="Wang M."/>
            <person name="Skinner E."/>
            <person name="Han Y."/>
            <person name="Muzny D.M."/>
            <person name="Worley K.C."/>
            <person name="Gibbs R.A."/>
        </authorList>
    </citation>
    <scope>NUCLEOTIDE SEQUENCE</scope>
</reference>
<dbReference type="Proteomes" id="UP000007110">
    <property type="component" value="Unassembled WGS sequence"/>
</dbReference>
<dbReference type="InterPro" id="IPR000994">
    <property type="entry name" value="Pept_M24"/>
</dbReference>
<evidence type="ECO:0008006" key="6">
    <source>
        <dbReference type="Google" id="ProtNLM"/>
    </source>
</evidence>
<protein>
    <recommendedName>
        <fullName evidence="6">Creatinase</fullName>
    </recommendedName>
</protein>
<evidence type="ECO:0000313" key="4">
    <source>
        <dbReference type="EnsemblMetazoa" id="XP_030850874"/>
    </source>
</evidence>
<keyword evidence="5" id="KW-1185">Reference proteome</keyword>
<dbReference type="OrthoDB" id="4215474at2759"/>
<dbReference type="KEGG" id="spu:100891060"/>
<dbReference type="RefSeq" id="XP_030850874.1">
    <property type="nucleotide sequence ID" value="XM_030995014.1"/>
</dbReference>
<dbReference type="Gene3D" id="3.40.350.10">
    <property type="entry name" value="Creatinase/prolidase N-terminal domain"/>
    <property type="match status" value="1"/>
</dbReference>
<evidence type="ECO:0000259" key="2">
    <source>
        <dbReference type="Pfam" id="PF00557"/>
    </source>
</evidence>
<dbReference type="CDD" id="cd01090">
    <property type="entry name" value="Creatinase"/>
    <property type="match status" value="1"/>
</dbReference>
<dbReference type="InterPro" id="IPR029149">
    <property type="entry name" value="Creatin/AminoP/Spt16_N"/>
</dbReference>
<feature type="domain" description="Creatinase N-terminal" evidence="3">
    <location>
        <begin position="39"/>
        <end position="172"/>
    </location>
</feature>
<organism evidence="4 5">
    <name type="scientific">Strongylocentrotus purpuratus</name>
    <name type="common">Purple sea urchin</name>
    <dbReference type="NCBI Taxonomy" id="7668"/>
    <lineage>
        <taxon>Eukaryota</taxon>
        <taxon>Metazoa</taxon>
        <taxon>Echinodermata</taxon>
        <taxon>Eleutherozoa</taxon>
        <taxon>Echinozoa</taxon>
        <taxon>Echinoidea</taxon>
        <taxon>Euechinoidea</taxon>
        <taxon>Echinacea</taxon>
        <taxon>Camarodonta</taxon>
        <taxon>Echinidea</taxon>
        <taxon>Strongylocentrotidae</taxon>
        <taxon>Strongylocentrotus</taxon>
    </lineage>
</organism>
<dbReference type="EnsemblMetazoa" id="XM_030995014">
    <property type="protein sequence ID" value="XP_030850874"/>
    <property type="gene ID" value="LOC100891060"/>
</dbReference>
<dbReference type="SUPFAM" id="SSF55920">
    <property type="entry name" value="Creatinase/aminopeptidase"/>
    <property type="match status" value="1"/>
</dbReference>
<evidence type="ECO:0000313" key="5">
    <source>
        <dbReference type="Proteomes" id="UP000007110"/>
    </source>
</evidence>
<feature type="domain" description="Peptidase M24" evidence="2">
    <location>
        <begin position="181"/>
        <end position="399"/>
    </location>
</feature>
<reference evidence="4" key="2">
    <citation type="submission" date="2021-01" db="UniProtKB">
        <authorList>
            <consortium name="EnsemblMetazoa"/>
        </authorList>
    </citation>
    <scope>IDENTIFICATION</scope>
</reference>
<dbReference type="SUPFAM" id="SSF53092">
    <property type="entry name" value="Creatinase/prolidase N-terminal domain"/>
    <property type="match status" value="1"/>
</dbReference>
<dbReference type="OMA" id="NTFPMIS"/>
<dbReference type="AlphaFoldDB" id="A0A7M7PGS4"/>
<dbReference type="Pfam" id="PF00557">
    <property type="entry name" value="Peptidase_M24"/>
    <property type="match status" value="1"/>
</dbReference>
<accession>A0A7M7PGS4</accession>
<dbReference type="InterPro" id="IPR039394">
    <property type="entry name" value="Creatinase_C"/>
</dbReference>
<evidence type="ECO:0000256" key="1">
    <source>
        <dbReference type="SAM" id="MobiDB-lite"/>
    </source>
</evidence>
<dbReference type="GO" id="GO:0016980">
    <property type="term" value="F:creatinase activity"/>
    <property type="evidence" value="ECO:0007669"/>
    <property type="project" value="InterPro"/>
</dbReference>
<dbReference type="InterPro" id="IPR000587">
    <property type="entry name" value="Creatinase_N"/>
</dbReference>
<name>A0A7M7PGS4_STRPU</name>